<feature type="region of interest" description="Disordered" evidence="13">
    <location>
        <begin position="556"/>
        <end position="585"/>
    </location>
</feature>
<feature type="domain" description="FAS1" evidence="14">
    <location>
        <begin position="22"/>
        <end position="157"/>
    </location>
</feature>
<evidence type="ECO:0000256" key="7">
    <source>
        <dbReference type="ARBA" id="ARBA00022729"/>
    </source>
</evidence>
<dbReference type="FunFam" id="2.30.180.10:FF:000032">
    <property type="entry name" value="Fasciclin domain-containing protein, putative"/>
    <property type="match status" value="1"/>
</dbReference>
<comment type="subunit">
    <text evidence="12">Binds to type I, II, and IV collagens.</text>
</comment>
<dbReference type="InterPro" id="IPR050904">
    <property type="entry name" value="Adhesion/Biosynth-related"/>
</dbReference>
<dbReference type="SMART" id="SM00554">
    <property type="entry name" value="FAS1"/>
    <property type="match status" value="4"/>
</dbReference>
<dbReference type="PROSITE" id="PS50213">
    <property type="entry name" value="FAS1"/>
    <property type="match status" value="4"/>
</dbReference>
<reference evidence="17" key="1">
    <citation type="submission" date="2025-08" db="UniProtKB">
        <authorList>
            <consortium name="RefSeq"/>
        </authorList>
    </citation>
    <scope>IDENTIFICATION</scope>
</reference>
<dbReference type="KEGG" id="cgob:115005930"/>
<evidence type="ECO:0000256" key="12">
    <source>
        <dbReference type="ARBA" id="ARBA00047016"/>
    </source>
</evidence>
<keyword evidence="8" id="KW-0677">Repeat</keyword>
<dbReference type="CTD" id="7045"/>
<dbReference type="FunFam" id="2.30.180.10:FF:000002">
    <property type="entry name" value="periostin isoform X1"/>
    <property type="match status" value="1"/>
</dbReference>
<keyword evidence="10" id="KW-1015">Disulfide bond</keyword>
<dbReference type="InterPro" id="IPR011489">
    <property type="entry name" value="EMI_domain"/>
</dbReference>
<dbReference type="SUPFAM" id="SSF82153">
    <property type="entry name" value="FAS1 domain"/>
    <property type="match status" value="4"/>
</dbReference>
<keyword evidence="16" id="KW-1185">Reference proteome</keyword>
<feature type="domain" description="FAS1" evidence="14">
    <location>
        <begin position="296"/>
        <end position="419"/>
    </location>
</feature>
<evidence type="ECO:0000256" key="10">
    <source>
        <dbReference type="ARBA" id="ARBA00023157"/>
    </source>
</evidence>
<dbReference type="RefSeq" id="XP_029283779.1">
    <property type="nucleotide sequence ID" value="XM_029427919.1"/>
</dbReference>
<dbReference type="InterPro" id="IPR000782">
    <property type="entry name" value="FAS1_domain"/>
</dbReference>
<evidence type="ECO:0000313" key="16">
    <source>
        <dbReference type="Proteomes" id="UP000504630"/>
    </source>
</evidence>
<dbReference type="GO" id="GO:0007155">
    <property type="term" value="P:cell adhesion"/>
    <property type="evidence" value="ECO:0007669"/>
    <property type="project" value="UniProtKB-KW"/>
</dbReference>
<accession>A0A6J2PEE8</accession>
<evidence type="ECO:0000259" key="14">
    <source>
        <dbReference type="PROSITE" id="PS50213"/>
    </source>
</evidence>
<dbReference type="Pfam" id="PF02469">
    <property type="entry name" value="Fasciclin"/>
    <property type="match status" value="4"/>
</dbReference>
<proteinExistence type="predicted"/>
<dbReference type="GO" id="GO:0050839">
    <property type="term" value="F:cell adhesion molecule binding"/>
    <property type="evidence" value="ECO:0007669"/>
    <property type="project" value="TreeGrafter"/>
</dbReference>
<dbReference type="InterPro" id="IPR036378">
    <property type="entry name" value="FAS1_dom_sf"/>
</dbReference>
<keyword evidence="6" id="KW-0597">Phosphoprotein</keyword>
<evidence type="ECO:0000256" key="9">
    <source>
        <dbReference type="ARBA" id="ARBA00022889"/>
    </source>
</evidence>
<evidence type="ECO:0000256" key="2">
    <source>
        <dbReference type="ARBA" id="ARBA00022081"/>
    </source>
</evidence>
<dbReference type="GO" id="GO:0030198">
    <property type="term" value="P:extracellular matrix organization"/>
    <property type="evidence" value="ECO:0007669"/>
    <property type="project" value="TreeGrafter"/>
</dbReference>
<dbReference type="FunFam" id="2.30.180.10:FF:000001">
    <property type="entry name" value="periostin isoform X1"/>
    <property type="match status" value="1"/>
</dbReference>
<evidence type="ECO:0000256" key="11">
    <source>
        <dbReference type="ARBA" id="ARBA00045945"/>
    </source>
</evidence>
<dbReference type="FunFam" id="2.30.180.10:FF:000003">
    <property type="entry name" value="periostin isoform X1"/>
    <property type="match status" value="1"/>
</dbReference>
<feature type="domain" description="EMI" evidence="15">
    <location>
        <begin position="1"/>
        <end position="21"/>
    </location>
</feature>
<dbReference type="OrthoDB" id="286301at2759"/>
<keyword evidence="9" id="KW-0130">Cell adhesion</keyword>
<comment type="subcellular location">
    <subcellularLocation>
        <location evidence="1">Secreted</location>
        <location evidence="1">Extracellular space</location>
        <location evidence="1">Extracellular matrix</location>
    </subcellularLocation>
</comment>
<dbReference type="AlphaFoldDB" id="A0A6J2PEE8"/>
<dbReference type="PANTHER" id="PTHR10900:SF82">
    <property type="entry name" value="TRANSFORMING GROWTH FACTOR-BETA-INDUCED PROTEIN IG-H3"/>
    <property type="match status" value="1"/>
</dbReference>
<dbReference type="Proteomes" id="UP000504630">
    <property type="component" value="Unplaced"/>
</dbReference>
<evidence type="ECO:0000256" key="1">
    <source>
        <dbReference type="ARBA" id="ARBA00004498"/>
    </source>
</evidence>
<protein>
    <recommendedName>
        <fullName evidence="2">Transforming growth factor-beta-induced protein ig-h3</fullName>
    </recommendedName>
</protein>
<gene>
    <name evidence="17" type="primary">tgfbi</name>
</gene>
<dbReference type="PANTHER" id="PTHR10900">
    <property type="entry name" value="PERIOSTIN-RELATED"/>
    <property type="match status" value="1"/>
</dbReference>
<name>A0A6J2PEE8_COTGO</name>
<organism evidence="16 17">
    <name type="scientific">Cottoperca gobio</name>
    <name type="common">Frogmouth</name>
    <name type="synonym">Aphritis gobio</name>
    <dbReference type="NCBI Taxonomy" id="56716"/>
    <lineage>
        <taxon>Eukaryota</taxon>
        <taxon>Metazoa</taxon>
        <taxon>Chordata</taxon>
        <taxon>Craniata</taxon>
        <taxon>Vertebrata</taxon>
        <taxon>Euteleostomi</taxon>
        <taxon>Actinopterygii</taxon>
        <taxon>Neopterygii</taxon>
        <taxon>Teleostei</taxon>
        <taxon>Neoteleostei</taxon>
        <taxon>Acanthomorphata</taxon>
        <taxon>Eupercaria</taxon>
        <taxon>Perciformes</taxon>
        <taxon>Notothenioidei</taxon>
        <taxon>Bovichtidae</taxon>
        <taxon>Cottoperca</taxon>
    </lineage>
</organism>
<evidence type="ECO:0000256" key="3">
    <source>
        <dbReference type="ARBA" id="ARBA00022479"/>
    </source>
</evidence>
<dbReference type="Gene3D" id="2.30.180.10">
    <property type="entry name" value="FAS1 domain"/>
    <property type="match status" value="4"/>
</dbReference>
<evidence type="ECO:0000256" key="6">
    <source>
        <dbReference type="ARBA" id="ARBA00022553"/>
    </source>
</evidence>
<dbReference type="GO" id="GO:0031012">
    <property type="term" value="C:extracellular matrix"/>
    <property type="evidence" value="ECO:0007669"/>
    <property type="project" value="TreeGrafter"/>
</dbReference>
<evidence type="ECO:0000256" key="4">
    <source>
        <dbReference type="ARBA" id="ARBA00022525"/>
    </source>
</evidence>
<sequence length="605" mass="66078">MITYECCPGYEKIPGEKGCPAALPLVNIYNTLGVVGASTTQMYSERAQLKEEIEGPGSFTFFAPSNEAWAALPTEILDALVSNVNIELLNALHYHMVDRRLTSEELRHGSSFASMYQDFHVHIHHYSNGIVTVNCARLIKPDQHATNGIVHVVDRVITAISNNVHTLLEVDDDLETLRTAMAAAGLNTMLENEGQYTVFAPTNEAFDKIPEETLNRILGDPIALRDLLNYHILKHMQCAESIVSGTPMETLQGTMLEVGCDGDQMTLNGRAIITKRDQLGTNGVVHYISELLIPDSAKVLLELAEGSSVSTATKLFVEAGLSPHLTGSEPLTMLAPLDDAFKGSDTTMTPDMRKLMTNHILKQQLSSKSLYHGQELETLGGIKLRVFVYRNSLCIENACIAAHDKAGRYAAMFTVDKVLTPPMGTIMDVLKADDRFSLLVGAVQTAGMTELLNQQLALTFFAPTNAAFSALPRADLNQLMQSRPELSSLLRFHLGEGMLVSGGVGSHTRLKPLQGEKLELGVRNYTVYVNKVPVADADLMATNGVVHAVDSIIKPMPPKVDREQADGPADPLRTAASSRADSKSFRNDDLFQKVVSSRSSRTMTQ</sequence>
<evidence type="ECO:0000256" key="5">
    <source>
        <dbReference type="ARBA" id="ARBA00022530"/>
    </source>
</evidence>
<feature type="domain" description="FAS1" evidence="14">
    <location>
        <begin position="423"/>
        <end position="553"/>
    </location>
</feature>
<dbReference type="PROSITE" id="PS51041">
    <property type="entry name" value="EMI"/>
    <property type="match status" value="1"/>
</dbReference>
<keyword evidence="4" id="KW-0964">Secreted</keyword>
<feature type="domain" description="FAS1" evidence="14">
    <location>
        <begin position="161"/>
        <end position="292"/>
    </location>
</feature>
<keyword evidence="7" id="KW-0732">Signal</keyword>
<dbReference type="GO" id="GO:0005615">
    <property type="term" value="C:extracellular space"/>
    <property type="evidence" value="ECO:0007669"/>
    <property type="project" value="TreeGrafter"/>
</dbReference>
<evidence type="ECO:0000259" key="15">
    <source>
        <dbReference type="PROSITE" id="PS51041"/>
    </source>
</evidence>
<evidence type="ECO:0000256" key="13">
    <source>
        <dbReference type="SAM" id="MobiDB-lite"/>
    </source>
</evidence>
<comment type="function">
    <text evidence="11">Plays a role in cell adhesion. May play a role in cell-collagen interactions.</text>
</comment>
<dbReference type="GeneID" id="115005930"/>
<dbReference type="InParanoid" id="A0A6J2PEE8"/>
<evidence type="ECO:0000256" key="8">
    <source>
        <dbReference type="ARBA" id="ARBA00022737"/>
    </source>
</evidence>
<keyword evidence="3" id="KW-0301">Gamma-carboxyglutamic acid</keyword>
<keyword evidence="5" id="KW-0272">Extracellular matrix</keyword>
<evidence type="ECO:0000313" key="17">
    <source>
        <dbReference type="RefSeq" id="XP_029283779.1"/>
    </source>
</evidence>